<dbReference type="AlphaFoldDB" id="A0A2H0YQR6"/>
<organism evidence="1 2">
    <name type="scientific">Candidatus Kerfeldbacteria bacterium CG08_land_8_20_14_0_20_43_14</name>
    <dbReference type="NCBI Taxonomy" id="2014246"/>
    <lineage>
        <taxon>Bacteria</taxon>
        <taxon>Candidatus Kerfeldiibacteriota</taxon>
    </lineage>
</organism>
<sequence>MFKGDFLRKNIHDLPKTFVGEQHVYLVVEKTLMQGNEKVGLLQLQDYQDARGVDTIDALKHVRESLAIRSRLR</sequence>
<dbReference type="Proteomes" id="UP000236845">
    <property type="component" value="Unassembled WGS sequence"/>
</dbReference>
<gene>
    <name evidence="1" type="ORF">COT26_01230</name>
</gene>
<evidence type="ECO:0000313" key="1">
    <source>
        <dbReference type="EMBL" id="PIS40837.1"/>
    </source>
</evidence>
<accession>A0A2H0YQR6</accession>
<reference evidence="2" key="1">
    <citation type="submission" date="2017-09" db="EMBL/GenBank/DDBJ databases">
        <title>Depth-based differentiation of microbial function through sediment-hosted aquifers and enrichment of novel symbionts in the deep terrestrial subsurface.</title>
        <authorList>
            <person name="Probst A.J."/>
            <person name="Ladd B."/>
            <person name="Jarett J.K."/>
            <person name="Geller-Mcgrath D.E."/>
            <person name="Sieber C.M.K."/>
            <person name="Emerson J.B."/>
            <person name="Anantharaman K."/>
            <person name="Thomas B.C."/>
            <person name="Malmstrom R."/>
            <person name="Stieglmeier M."/>
            <person name="Klingl A."/>
            <person name="Woyke T."/>
            <person name="Ryan C.M."/>
            <person name="Banfield J.F."/>
        </authorList>
    </citation>
    <scope>NUCLEOTIDE SEQUENCE [LARGE SCALE GENOMIC DNA]</scope>
</reference>
<protein>
    <submittedName>
        <fullName evidence="1">Uncharacterized protein</fullName>
    </submittedName>
</protein>
<name>A0A2H0YQR6_9BACT</name>
<dbReference type="EMBL" id="PEXW01000024">
    <property type="protein sequence ID" value="PIS40837.1"/>
    <property type="molecule type" value="Genomic_DNA"/>
</dbReference>
<evidence type="ECO:0000313" key="2">
    <source>
        <dbReference type="Proteomes" id="UP000236845"/>
    </source>
</evidence>
<comment type="caution">
    <text evidence="1">The sequence shown here is derived from an EMBL/GenBank/DDBJ whole genome shotgun (WGS) entry which is preliminary data.</text>
</comment>
<proteinExistence type="predicted"/>